<evidence type="ECO:0000313" key="3">
    <source>
        <dbReference type="Proteomes" id="UP000317289"/>
    </source>
</evidence>
<dbReference type="OrthoDB" id="1454384at2"/>
<keyword evidence="4" id="KW-1185">Reference proteome</keyword>
<dbReference type="AlphaFoldDB" id="A0A521AGN8"/>
<reference evidence="2 3" key="1">
    <citation type="submission" date="2017-05" db="EMBL/GenBank/DDBJ databases">
        <authorList>
            <person name="Varghese N."/>
            <person name="Submissions S."/>
        </authorList>
    </citation>
    <scope>NUCLEOTIDE SEQUENCE [LARGE SCALE GENOMIC DNA]</scope>
    <source>
        <strain evidence="2 3">DSM 19382</strain>
    </source>
</reference>
<dbReference type="Proteomes" id="UP000468990">
    <property type="component" value="Unassembled WGS sequence"/>
</dbReference>
<sequence length="381" mass="44558">MGFFSRLFGLDMPTPTPLTDNSGRRIVKEEKVEQKIPLPGNPFFTNAPEHWPLITDEFLSSNKEFSNNFDEKTGDIILRKRMFMVNSLVLIGKLNEWLSKKTNKKVENDYGGSLLENTDKYATSLCIDKVFEKGIFKTNGIVIDDYKKYAVLLFDRPESIHYINKVKEYFLKEGFEDLIYYAVTDPNTVEENEKEVEFETFSINSFNLDKEKQTLEDSKYKEYELWWNGEQNISFDQSELLPVLKEYHTNCADCYSYILGKFSYALKLSSDDTRIALPEYDELIITGPENVDIIMTLSKKSGINFHFRAIPVFENYRNNFIKTFALLCKDLKQQVVEQNFDRDPFFVDPIWLDELVNVVKNNNEIHSFSLIKEGLFDNRLN</sequence>
<evidence type="ECO:0000313" key="1">
    <source>
        <dbReference type="EMBL" id="MRX69957.1"/>
    </source>
</evidence>
<protein>
    <submittedName>
        <fullName evidence="2">Uncharacterized protein</fullName>
    </submittedName>
</protein>
<reference evidence="1 4" key="2">
    <citation type="submission" date="2019-11" db="EMBL/GenBank/DDBJ databases">
        <title>Flavobacterium resistens genome.</title>
        <authorList>
            <person name="Wilson V.M."/>
            <person name="Newman J.D."/>
        </authorList>
    </citation>
    <scope>NUCLEOTIDE SEQUENCE [LARGE SCALE GENOMIC DNA]</scope>
    <source>
        <strain evidence="1 4">DSM 19382</strain>
    </source>
</reference>
<evidence type="ECO:0000313" key="2">
    <source>
        <dbReference type="EMBL" id="SMO33943.1"/>
    </source>
</evidence>
<evidence type="ECO:0000313" key="4">
    <source>
        <dbReference type="Proteomes" id="UP000468990"/>
    </source>
</evidence>
<dbReference type="Proteomes" id="UP000317289">
    <property type="component" value="Unassembled WGS sequence"/>
</dbReference>
<gene>
    <name evidence="1" type="ORF">GJU42_18445</name>
    <name evidence="2" type="ORF">SAMN06265349_101115</name>
</gene>
<dbReference type="EMBL" id="WKKG01000010">
    <property type="protein sequence ID" value="MRX69957.1"/>
    <property type="molecule type" value="Genomic_DNA"/>
</dbReference>
<proteinExistence type="predicted"/>
<dbReference type="RefSeq" id="WP_142448781.1">
    <property type="nucleotide sequence ID" value="NZ_FXTA01000001.1"/>
</dbReference>
<accession>A0A521AGN8</accession>
<organism evidence="2 3">
    <name type="scientific">Flavobacterium resistens</name>
    <dbReference type="NCBI Taxonomy" id="443612"/>
    <lineage>
        <taxon>Bacteria</taxon>
        <taxon>Pseudomonadati</taxon>
        <taxon>Bacteroidota</taxon>
        <taxon>Flavobacteriia</taxon>
        <taxon>Flavobacteriales</taxon>
        <taxon>Flavobacteriaceae</taxon>
        <taxon>Flavobacterium</taxon>
    </lineage>
</organism>
<name>A0A521AGN8_9FLAO</name>
<dbReference type="EMBL" id="FXTA01000001">
    <property type="protein sequence ID" value="SMO33943.1"/>
    <property type="molecule type" value="Genomic_DNA"/>
</dbReference>